<evidence type="ECO:0000256" key="5">
    <source>
        <dbReference type="ARBA" id="ARBA00022692"/>
    </source>
</evidence>
<dbReference type="NCBIfam" id="NF007866">
    <property type="entry name" value="PRK10577.1-2"/>
    <property type="match status" value="1"/>
</dbReference>
<dbReference type="Pfam" id="PF01032">
    <property type="entry name" value="FecCD"/>
    <property type="match status" value="2"/>
</dbReference>
<comment type="subcellular location">
    <subcellularLocation>
        <location evidence="1">Cell membrane</location>
        <topology evidence="1">Multi-pass membrane protein</topology>
    </subcellularLocation>
</comment>
<feature type="region of interest" description="Disordered" evidence="8">
    <location>
        <begin position="1"/>
        <end position="83"/>
    </location>
</feature>
<evidence type="ECO:0000256" key="2">
    <source>
        <dbReference type="ARBA" id="ARBA00007935"/>
    </source>
</evidence>
<evidence type="ECO:0000256" key="6">
    <source>
        <dbReference type="ARBA" id="ARBA00022989"/>
    </source>
</evidence>
<evidence type="ECO:0000256" key="1">
    <source>
        <dbReference type="ARBA" id="ARBA00004651"/>
    </source>
</evidence>
<organism evidence="9 10">
    <name type="scientific">Chelatococcus sambhunathii</name>
    <dbReference type="NCBI Taxonomy" id="363953"/>
    <lineage>
        <taxon>Bacteria</taxon>
        <taxon>Pseudomonadati</taxon>
        <taxon>Pseudomonadota</taxon>
        <taxon>Alphaproteobacteria</taxon>
        <taxon>Hyphomicrobiales</taxon>
        <taxon>Chelatococcaceae</taxon>
        <taxon>Chelatococcus</taxon>
    </lineage>
</organism>
<feature type="compositionally biased region" description="Basic residues" evidence="8">
    <location>
        <begin position="44"/>
        <end position="55"/>
    </location>
</feature>
<protein>
    <submittedName>
        <fullName evidence="9">ABC-type Fe3+-siderophore transport system, permease component</fullName>
    </submittedName>
</protein>
<keyword evidence="5" id="KW-0812">Transmembrane</keyword>
<keyword evidence="4" id="KW-1003">Cell membrane</keyword>
<dbReference type="InterPro" id="IPR000522">
    <property type="entry name" value="ABC_transptr_permease_BtuC"/>
</dbReference>
<feature type="compositionally biased region" description="Basic and acidic residues" evidence="8">
    <location>
        <begin position="1"/>
        <end position="15"/>
    </location>
</feature>
<evidence type="ECO:0000313" key="10">
    <source>
        <dbReference type="Proteomes" id="UP000182178"/>
    </source>
</evidence>
<evidence type="ECO:0000313" key="9">
    <source>
        <dbReference type="EMBL" id="CUA87632.1"/>
    </source>
</evidence>
<dbReference type="InterPro" id="IPR037294">
    <property type="entry name" value="ABC_BtuC-like"/>
</dbReference>
<dbReference type="CDD" id="cd06550">
    <property type="entry name" value="TM_ABC_iron-siderophores_like"/>
    <property type="match status" value="2"/>
</dbReference>
<dbReference type="Proteomes" id="UP000182178">
    <property type="component" value="Unassembled WGS sequence"/>
</dbReference>
<evidence type="ECO:0000256" key="8">
    <source>
        <dbReference type="SAM" id="MobiDB-lite"/>
    </source>
</evidence>
<gene>
    <name evidence="9" type="ORF">Ga0061061_103430</name>
</gene>
<comment type="similarity">
    <text evidence="2">Belongs to the binding-protein-dependent transport system permease family. FecCD subfamily.</text>
</comment>
<dbReference type="Gene3D" id="1.10.3470.10">
    <property type="entry name" value="ABC transporter involved in vitamin B12 uptake, BtuC"/>
    <property type="match status" value="2"/>
</dbReference>
<evidence type="ECO:0000256" key="3">
    <source>
        <dbReference type="ARBA" id="ARBA00022448"/>
    </source>
</evidence>
<comment type="caution">
    <text evidence="9">The sequence shown here is derived from an EMBL/GenBank/DDBJ whole genome shotgun (WGS) entry which is preliminary data.</text>
</comment>
<dbReference type="EMBL" id="CYHC01000003">
    <property type="protein sequence ID" value="CUA87632.1"/>
    <property type="molecule type" value="Genomic_DNA"/>
</dbReference>
<keyword evidence="10" id="KW-1185">Reference proteome</keyword>
<sequence length="744" mass="75773">MAEHAREHAAAEPERATPAAGTRSPPAERGQDEGQGPGPEATALRRRMRVAAHRKPLPESKSGSPDLRETNRSSSKPELRCGESGLSRSLLHPAWCVAAMVAVALLLSIDALVARLPPELWFTALTAPDLTDMRQLVARESFLPRLVVSILAGAALGLAGAVFQQVLRNPLASSTTLGVAAGARLALAVAGLWLPGVLTEGSEIVAFGGAAAALLLVLSIAWGRALSPLAVVIAGMAVSLAAGTAAAALVLFNEHYLTALFLWGGGSLSQQGWDTVWFLAPRLAIVAPLVALMARPLTLAGLDDGQARSLGLALGGARLVLLGLAVALAASVVSAVGVIGFVDLAAPTLAGLMGARTLRQRLLWAPLTGAALLWLTDQLLQRWAGPLGEMVPTGAVTALLGAPLLLVLLRRLAVTATPPRSAALPAARCSRRPWRNVGLFALLALVVIVATLVIGRGPDGIAVAGPDALSALLPWRLPRIAAAFAAGAMLAAAGVLMQRLTGNPMASPEVLGISTGAALGLVLLLILVPAAGRSESLAAGAAGAFLALLAILSLARGSSFSPERVLIAGIALGAFFDALVVALMAAGDPRAQMLLAWLVGSTYRVGAGDALVTAGVAVALIALLPPMARWLDILPLGTATIRTLGLPLGASRLAVLLFSAVATATATLVVGPLSFVGLMAPHLARLAGLAQGLPQALGAALLGGTVMALADWLGRLVSPTSAIPAGLMATLVGTPCLIWLLRRR</sequence>
<dbReference type="PANTHER" id="PTHR30472">
    <property type="entry name" value="FERRIC ENTEROBACTIN TRANSPORT SYSTEM PERMEASE PROTEIN"/>
    <property type="match status" value="1"/>
</dbReference>
<dbReference type="PANTHER" id="PTHR30472:SF37">
    <property type="entry name" value="FE(3+) DICITRATE TRANSPORT SYSTEM PERMEASE PROTEIN FECD-RELATED"/>
    <property type="match status" value="1"/>
</dbReference>
<keyword evidence="7" id="KW-0472">Membrane</keyword>
<reference evidence="9 10" key="1">
    <citation type="submission" date="2015-08" db="EMBL/GenBank/DDBJ databases">
        <authorList>
            <person name="Varghese N."/>
        </authorList>
    </citation>
    <scope>NUCLEOTIDE SEQUENCE [LARGE SCALE GENOMIC DNA]</scope>
    <source>
        <strain evidence="9 10">DSM 18167</strain>
    </source>
</reference>
<proteinExistence type="inferred from homology"/>
<dbReference type="SUPFAM" id="SSF81345">
    <property type="entry name" value="ABC transporter involved in vitamin B12 uptake, BtuC"/>
    <property type="match status" value="2"/>
</dbReference>
<evidence type="ECO:0000256" key="4">
    <source>
        <dbReference type="ARBA" id="ARBA00022475"/>
    </source>
</evidence>
<keyword evidence="3" id="KW-0813">Transport</keyword>
<accession>A0ABM9U501</accession>
<name>A0ABM9U501_9HYPH</name>
<keyword evidence="6" id="KW-1133">Transmembrane helix</keyword>
<feature type="compositionally biased region" description="Basic and acidic residues" evidence="8">
    <location>
        <begin position="66"/>
        <end position="81"/>
    </location>
</feature>
<evidence type="ECO:0000256" key="7">
    <source>
        <dbReference type="ARBA" id="ARBA00023136"/>
    </source>
</evidence>